<proteinExistence type="predicted"/>
<dbReference type="EMBL" id="CM055738">
    <property type="protein sequence ID" value="KAJ8004547.1"/>
    <property type="molecule type" value="Genomic_DNA"/>
</dbReference>
<reference evidence="1" key="1">
    <citation type="submission" date="2021-05" db="EMBL/GenBank/DDBJ databases">
        <authorList>
            <person name="Pan Q."/>
            <person name="Jouanno E."/>
            <person name="Zahm M."/>
            <person name="Klopp C."/>
            <person name="Cabau C."/>
            <person name="Louis A."/>
            <person name="Berthelot C."/>
            <person name="Parey E."/>
            <person name="Roest Crollius H."/>
            <person name="Montfort J."/>
            <person name="Robinson-Rechavi M."/>
            <person name="Bouchez O."/>
            <person name="Lampietro C."/>
            <person name="Lopez Roques C."/>
            <person name="Donnadieu C."/>
            <person name="Postlethwait J."/>
            <person name="Bobe J."/>
            <person name="Dillon D."/>
            <person name="Chandos A."/>
            <person name="von Hippel F."/>
            <person name="Guiguen Y."/>
        </authorList>
    </citation>
    <scope>NUCLEOTIDE SEQUENCE</scope>
    <source>
        <strain evidence="1">YG-Jan2019</strain>
    </source>
</reference>
<evidence type="ECO:0000313" key="1">
    <source>
        <dbReference type="EMBL" id="KAJ8004547.1"/>
    </source>
</evidence>
<sequence length="98" mass="10329">MSSTDWNKETEKLASAKCRAKGARCHHTARPTQIYSDFAVHCPGPTGSASDPLSADQQQEQNGVNLGTKHQGMSGGRTGASASLGHAEISHRECPPSL</sequence>
<evidence type="ECO:0000313" key="2">
    <source>
        <dbReference type="Proteomes" id="UP001157502"/>
    </source>
</evidence>
<organism evidence="1 2">
    <name type="scientific">Dallia pectoralis</name>
    <name type="common">Alaska blackfish</name>
    <dbReference type="NCBI Taxonomy" id="75939"/>
    <lineage>
        <taxon>Eukaryota</taxon>
        <taxon>Metazoa</taxon>
        <taxon>Chordata</taxon>
        <taxon>Craniata</taxon>
        <taxon>Vertebrata</taxon>
        <taxon>Euteleostomi</taxon>
        <taxon>Actinopterygii</taxon>
        <taxon>Neopterygii</taxon>
        <taxon>Teleostei</taxon>
        <taxon>Protacanthopterygii</taxon>
        <taxon>Esociformes</taxon>
        <taxon>Umbridae</taxon>
        <taxon>Dallia</taxon>
    </lineage>
</organism>
<comment type="caution">
    <text evidence="1">The sequence shown here is derived from an EMBL/GenBank/DDBJ whole genome shotgun (WGS) entry which is preliminary data.</text>
</comment>
<gene>
    <name evidence="1" type="ORF">DPEC_G00137410</name>
</gene>
<accession>A0ACC2GLN8</accession>
<protein>
    <submittedName>
        <fullName evidence="1">Uncharacterized protein</fullName>
    </submittedName>
</protein>
<name>A0ACC2GLN8_DALPE</name>
<dbReference type="Proteomes" id="UP001157502">
    <property type="component" value="Chromosome 11"/>
</dbReference>
<keyword evidence="2" id="KW-1185">Reference proteome</keyword>